<dbReference type="EMBL" id="CM056820">
    <property type="protein sequence ID" value="KAJ8615509.1"/>
    <property type="molecule type" value="Genomic_DNA"/>
</dbReference>
<dbReference type="Proteomes" id="UP001234297">
    <property type="component" value="Chromosome 12"/>
</dbReference>
<gene>
    <name evidence="1" type="ORF">MRB53_034881</name>
</gene>
<evidence type="ECO:0000313" key="1">
    <source>
        <dbReference type="EMBL" id="KAJ8615509.1"/>
    </source>
</evidence>
<protein>
    <submittedName>
        <fullName evidence="1">Uncharacterized protein</fullName>
    </submittedName>
</protein>
<accession>A0ACC2K3B2</accession>
<sequence length="71" mass="8295">MLMKRIKFAHRRLAKYYHPNVKYMMVEGHLRKGKQLKLGSLSFMQLMSCSSVLTELQEIGDGYFEAIQEAL</sequence>
<proteinExistence type="predicted"/>
<reference evidence="1 2" key="1">
    <citation type="journal article" date="2022" name="Hortic Res">
        <title>A haplotype resolved chromosomal level avocado genome allows analysis of novel avocado genes.</title>
        <authorList>
            <person name="Nath O."/>
            <person name="Fletcher S.J."/>
            <person name="Hayward A."/>
            <person name="Shaw L.M."/>
            <person name="Masouleh A.K."/>
            <person name="Furtado A."/>
            <person name="Henry R.J."/>
            <person name="Mitter N."/>
        </authorList>
    </citation>
    <scope>NUCLEOTIDE SEQUENCE [LARGE SCALE GENOMIC DNA]</scope>
    <source>
        <strain evidence="2">cv. Hass</strain>
    </source>
</reference>
<organism evidence="1 2">
    <name type="scientific">Persea americana</name>
    <name type="common">Avocado</name>
    <dbReference type="NCBI Taxonomy" id="3435"/>
    <lineage>
        <taxon>Eukaryota</taxon>
        <taxon>Viridiplantae</taxon>
        <taxon>Streptophyta</taxon>
        <taxon>Embryophyta</taxon>
        <taxon>Tracheophyta</taxon>
        <taxon>Spermatophyta</taxon>
        <taxon>Magnoliopsida</taxon>
        <taxon>Magnoliidae</taxon>
        <taxon>Laurales</taxon>
        <taxon>Lauraceae</taxon>
        <taxon>Persea</taxon>
    </lineage>
</organism>
<comment type="caution">
    <text evidence="1">The sequence shown here is derived from an EMBL/GenBank/DDBJ whole genome shotgun (WGS) entry which is preliminary data.</text>
</comment>
<evidence type="ECO:0000313" key="2">
    <source>
        <dbReference type="Proteomes" id="UP001234297"/>
    </source>
</evidence>
<name>A0ACC2K3B2_PERAE</name>
<keyword evidence="2" id="KW-1185">Reference proteome</keyword>